<dbReference type="Pfam" id="PF12833">
    <property type="entry name" value="HTH_18"/>
    <property type="match status" value="1"/>
</dbReference>
<dbReference type="PANTHER" id="PTHR46796">
    <property type="entry name" value="HTH-TYPE TRANSCRIPTIONAL ACTIVATOR RHAS-RELATED"/>
    <property type="match status" value="1"/>
</dbReference>
<evidence type="ECO:0000313" key="6">
    <source>
        <dbReference type="Proteomes" id="UP000476064"/>
    </source>
</evidence>
<dbReference type="PROSITE" id="PS01124">
    <property type="entry name" value="HTH_ARAC_FAMILY_2"/>
    <property type="match status" value="1"/>
</dbReference>
<keyword evidence="2" id="KW-0238">DNA-binding</keyword>
<dbReference type="SUPFAM" id="SSF51215">
    <property type="entry name" value="Regulatory protein AraC"/>
    <property type="match status" value="1"/>
</dbReference>
<protein>
    <submittedName>
        <fullName evidence="5">AraC family transcriptional regulator</fullName>
    </submittedName>
</protein>
<organism evidence="5 6">
    <name type="scientific">Paenibacillus lycopersici</name>
    <dbReference type="NCBI Taxonomy" id="2704462"/>
    <lineage>
        <taxon>Bacteria</taxon>
        <taxon>Bacillati</taxon>
        <taxon>Bacillota</taxon>
        <taxon>Bacilli</taxon>
        <taxon>Bacillales</taxon>
        <taxon>Paenibacillaceae</taxon>
        <taxon>Paenibacillus</taxon>
    </lineage>
</organism>
<dbReference type="AlphaFoldDB" id="A0A6C0FPE6"/>
<dbReference type="PRINTS" id="PR00032">
    <property type="entry name" value="HTHARAC"/>
</dbReference>
<evidence type="ECO:0000256" key="2">
    <source>
        <dbReference type="ARBA" id="ARBA00023125"/>
    </source>
</evidence>
<sequence>MKMEKGTAKEIGKEKAADWAKGLRHFPNRKAEAHFYGAQMGSVPDGWACRRHLHHMMFELNLVMEGTQLAEVGGTVYRQGKEHLILVPPMMLHSYRAEGAFAFFVMHVQVDDPVFLNKLNRAKLFLMSPEQELNRLLLPEVRRIMALVQDSAASKTQLFRSLYAIMELLESSLATQEDDGSDADVLPIRIAKAIESLVAERHAEEAIAAGWMEALAERLGFSRRHCYRVFRDAYSLSPRQYLAVLRQQEAMHLLMGGELGVEEVARRIGYDNVQSFIRQFVKWTGVTPGAFRRQRAGETVYLTPLELE</sequence>
<dbReference type="Pfam" id="PF02311">
    <property type="entry name" value="AraC_binding"/>
    <property type="match status" value="1"/>
</dbReference>
<evidence type="ECO:0000259" key="4">
    <source>
        <dbReference type="PROSITE" id="PS01124"/>
    </source>
</evidence>
<feature type="domain" description="HTH araC/xylS-type" evidence="4">
    <location>
        <begin position="192"/>
        <end position="294"/>
    </location>
</feature>
<name>A0A6C0FPE6_9BACL</name>
<dbReference type="InterPro" id="IPR037923">
    <property type="entry name" value="HTH-like"/>
</dbReference>
<dbReference type="InterPro" id="IPR014710">
    <property type="entry name" value="RmlC-like_jellyroll"/>
</dbReference>
<dbReference type="Gene3D" id="1.10.10.60">
    <property type="entry name" value="Homeodomain-like"/>
    <property type="match status" value="2"/>
</dbReference>
<gene>
    <name evidence="5" type="ORF">GXP70_02770</name>
</gene>
<dbReference type="KEGG" id="plyc:GXP70_02770"/>
<dbReference type="SMART" id="SM00342">
    <property type="entry name" value="HTH_ARAC"/>
    <property type="match status" value="1"/>
</dbReference>
<dbReference type="SUPFAM" id="SSF46689">
    <property type="entry name" value="Homeodomain-like"/>
    <property type="match status" value="2"/>
</dbReference>
<evidence type="ECO:0000313" key="5">
    <source>
        <dbReference type="EMBL" id="QHT58988.1"/>
    </source>
</evidence>
<dbReference type="InterPro" id="IPR009057">
    <property type="entry name" value="Homeodomain-like_sf"/>
</dbReference>
<dbReference type="RefSeq" id="WP_162355056.1">
    <property type="nucleotide sequence ID" value="NZ_CP048209.1"/>
</dbReference>
<dbReference type="Proteomes" id="UP000476064">
    <property type="component" value="Chromosome"/>
</dbReference>
<accession>A0A6C0FPE6</accession>
<dbReference type="InterPro" id="IPR050204">
    <property type="entry name" value="AraC_XylS_family_regulators"/>
</dbReference>
<evidence type="ECO:0000256" key="3">
    <source>
        <dbReference type="ARBA" id="ARBA00023163"/>
    </source>
</evidence>
<dbReference type="InterPro" id="IPR018060">
    <property type="entry name" value="HTH_AraC"/>
</dbReference>
<keyword evidence="6" id="KW-1185">Reference proteome</keyword>
<dbReference type="GO" id="GO:0043565">
    <property type="term" value="F:sequence-specific DNA binding"/>
    <property type="evidence" value="ECO:0007669"/>
    <property type="project" value="InterPro"/>
</dbReference>
<dbReference type="InterPro" id="IPR003313">
    <property type="entry name" value="AraC-bd"/>
</dbReference>
<proteinExistence type="predicted"/>
<dbReference type="EMBL" id="CP048209">
    <property type="protein sequence ID" value="QHT58988.1"/>
    <property type="molecule type" value="Genomic_DNA"/>
</dbReference>
<dbReference type="GO" id="GO:0003700">
    <property type="term" value="F:DNA-binding transcription factor activity"/>
    <property type="evidence" value="ECO:0007669"/>
    <property type="project" value="InterPro"/>
</dbReference>
<keyword evidence="1" id="KW-0805">Transcription regulation</keyword>
<reference evidence="5 6" key="1">
    <citation type="submission" date="2020-01" db="EMBL/GenBank/DDBJ databases">
        <title>Paenibacillus sp. nov., isolated from tomato rhizosphere.</title>
        <authorList>
            <person name="Weon H.-Y."/>
            <person name="Lee S.A."/>
        </authorList>
    </citation>
    <scope>NUCLEOTIDE SEQUENCE [LARGE SCALE GENOMIC DNA]</scope>
    <source>
        <strain evidence="5 6">12200R-189</strain>
    </source>
</reference>
<dbReference type="InterPro" id="IPR020449">
    <property type="entry name" value="Tscrpt_reg_AraC-type_HTH"/>
</dbReference>
<dbReference type="Gene3D" id="2.60.120.10">
    <property type="entry name" value="Jelly Rolls"/>
    <property type="match status" value="1"/>
</dbReference>
<keyword evidence="3" id="KW-0804">Transcription</keyword>
<evidence type="ECO:0000256" key="1">
    <source>
        <dbReference type="ARBA" id="ARBA00023015"/>
    </source>
</evidence>